<comment type="caution">
    <text evidence="1">The sequence shown here is derived from an EMBL/GenBank/DDBJ whole genome shotgun (WGS) entry which is preliminary data.</text>
</comment>
<proteinExistence type="predicted"/>
<dbReference type="RefSeq" id="WP_148743145.1">
    <property type="nucleotide sequence ID" value="NZ_VSTH01000110.1"/>
</dbReference>
<dbReference type="Gene3D" id="3.40.50.720">
    <property type="entry name" value="NAD(P)-binding Rossmann-like Domain"/>
    <property type="match status" value="1"/>
</dbReference>
<gene>
    <name evidence="1" type="ORF">FXV83_29690</name>
</gene>
<name>A0A5S4YF36_9BRAD</name>
<organism evidence="1 2">
    <name type="scientific">Bradyrhizobium hipponense</name>
    <dbReference type="NCBI Taxonomy" id="2605638"/>
    <lineage>
        <taxon>Bacteria</taxon>
        <taxon>Pseudomonadati</taxon>
        <taxon>Pseudomonadota</taxon>
        <taxon>Alphaproteobacteria</taxon>
        <taxon>Hyphomicrobiales</taxon>
        <taxon>Nitrobacteraceae</taxon>
        <taxon>Bradyrhizobium</taxon>
    </lineage>
</organism>
<dbReference type="AlphaFoldDB" id="A0A5S4YF36"/>
<dbReference type="EMBL" id="VSTH01000110">
    <property type="protein sequence ID" value="TYO63020.1"/>
    <property type="molecule type" value="Genomic_DNA"/>
</dbReference>
<accession>A0A5S4YF36</accession>
<sequence length="74" mass="7871">MKRGVSEEIKPQKYRLGLAAGSSESVAVGHSVFAKANAEAGIGATDYYCKRGAVALRAAREVLAYGDMIVKEPR</sequence>
<evidence type="ECO:0000313" key="1">
    <source>
        <dbReference type="EMBL" id="TYO63020.1"/>
    </source>
</evidence>
<evidence type="ECO:0000313" key="2">
    <source>
        <dbReference type="Proteomes" id="UP000324797"/>
    </source>
</evidence>
<keyword evidence="2" id="KW-1185">Reference proteome</keyword>
<reference evidence="1 2" key="1">
    <citation type="submission" date="2019-08" db="EMBL/GenBank/DDBJ databases">
        <title>Bradyrhizobium hipponensis sp. nov., a rhizobium isolated from a Lupinus angustifolius root nodule in Tunisia.</title>
        <authorList>
            <person name="Off K."/>
            <person name="Rejili M."/>
            <person name="Mars M."/>
            <person name="Brachmann A."/>
            <person name="Marin M."/>
        </authorList>
    </citation>
    <scope>NUCLEOTIDE SEQUENCE [LARGE SCALE GENOMIC DNA]</scope>
    <source>
        <strain evidence="2">aSej3</strain>
    </source>
</reference>
<dbReference type="Proteomes" id="UP000324797">
    <property type="component" value="Unassembled WGS sequence"/>
</dbReference>
<protein>
    <submittedName>
        <fullName evidence="1">Uncharacterized protein</fullName>
    </submittedName>
</protein>